<reference evidence="1 2" key="1">
    <citation type="submission" date="2020-02" db="EMBL/GenBank/DDBJ databases">
        <title>Draft genome sequence of Haematococcus lacustris strain NIES-144.</title>
        <authorList>
            <person name="Morimoto D."/>
            <person name="Nakagawa S."/>
            <person name="Yoshida T."/>
            <person name="Sawayama S."/>
        </authorList>
    </citation>
    <scope>NUCLEOTIDE SEQUENCE [LARGE SCALE GENOMIC DNA]</scope>
    <source>
        <strain evidence="1 2">NIES-144</strain>
    </source>
</reference>
<keyword evidence="2" id="KW-1185">Reference proteome</keyword>
<proteinExistence type="predicted"/>
<feature type="non-terminal residue" evidence="1">
    <location>
        <position position="39"/>
    </location>
</feature>
<dbReference type="EMBL" id="BLLF01002341">
    <property type="protein sequence ID" value="GFH23711.1"/>
    <property type="molecule type" value="Genomic_DNA"/>
</dbReference>
<comment type="caution">
    <text evidence="1">The sequence shown here is derived from an EMBL/GenBank/DDBJ whole genome shotgun (WGS) entry which is preliminary data.</text>
</comment>
<feature type="non-terminal residue" evidence="1">
    <location>
        <position position="1"/>
    </location>
</feature>
<dbReference type="AlphaFoldDB" id="A0A699ZNG4"/>
<evidence type="ECO:0000313" key="1">
    <source>
        <dbReference type="EMBL" id="GFH23711.1"/>
    </source>
</evidence>
<protein>
    <submittedName>
        <fullName evidence="1">Uncharacterized protein</fullName>
    </submittedName>
</protein>
<sequence length="39" mass="4011">MPASVVATRMQAQKKLKMDGHVSPPGASSLGGVISAVFR</sequence>
<evidence type="ECO:0000313" key="2">
    <source>
        <dbReference type="Proteomes" id="UP000485058"/>
    </source>
</evidence>
<organism evidence="1 2">
    <name type="scientific">Haematococcus lacustris</name>
    <name type="common">Green alga</name>
    <name type="synonym">Haematococcus pluvialis</name>
    <dbReference type="NCBI Taxonomy" id="44745"/>
    <lineage>
        <taxon>Eukaryota</taxon>
        <taxon>Viridiplantae</taxon>
        <taxon>Chlorophyta</taxon>
        <taxon>core chlorophytes</taxon>
        <taxon>Chlorophyceae</taxon>
        <taxon>CS clade</taxon>
        <taxon>Chlamydomonadales</taxon>
        <taxon>Haematococcaceae</taxon>
        <taxon>Haematococcus</taxon>
    </lineage>
</organism>
<accession>A0A699ZNG4</accession>
<dbReference type="Proteomes" id="UP000485058">
    <property type="component" value="Unassembled WGS sequence"/>
</dbReference>
<gene>
    <name evidence="1" type="ORF">HaLaN_21366</name>
</gene>
<name>A0A699ZNG4_HAELA</name>